<dbReference type="AlphaFoldDB" id="A0A832ZBP6"/>
<dbReference type="NCBIfam" id="NF010386">
    <property type="entry name" value="PRK13813.1"/>
    <property type="match status" value="1"/>
</dbReference>
<evidence type="ECO:0000256" key="7">
    <source>
        <dbReference type="PIRSR" id="PIRSR614732-2"/>
    </source>
</evidence>
<feature type="binding site" evidence="5 7">
    <location>
        <position position="31"/>
    </location>
    <ligand>
        <name>substrate</name>
    </ligand>
</feature>
<dbReference type="UniPathway" id="UPA00070">
    <property type="reaction ID" value="UER00120"/>
</dbReference>
<proteinExistence type="inferred from homology"/>
<dbReference type="GO" id="GO:0044205">
    <property type="term" value="P:'de novo' UMP biosynthetic process"/>
    <property type="evidence" value="ECO:0007669"/>
    <property type="project" value="UniProtKB-UniRule"/>
</dbReference>
<name>A0A832ZBP6_9EURY</name>
<feature type="binding site" evidence="5 7">
    <location>
        <position position="120"/>
    </location>
    <ligand>
        <name>substrate</name>
    </ligand>
</feature>
<dbReference type="EC" id="4.1.1.23" evidence="5"/>
<dbReference type="EMBL" id="DQUI01000077">
    <property type="protein sequence ID" value="HIP84805.1"/>
    <property type="molecule type" value="Genomic_DNA"/>
</dbReference>
<evidence type="ECO:0000256" key="8">
    <source>
        <dbReference type="RuleBase" id="RU000512"/>
    </source>
</evidence>
<feature type="active site" description="For OMPdecase activity" evidence="6">
    <location>
        <position position="64"/>
    </location>
</feature>
<comment type="caution">
    <text evidence="10">The sequence shown here is derived from an EMBL/GenBank/DDBJ whole genome shotgun (WGS) entry which is preliminary data.</text>
</comment>
<protein>
    <recommendedName>
        <fullName evidence="5">Orotidine 5'-phosphate decarboxylase</fullName>
        <ecNumber evidence="5">4.1.1.23</ecNumber>
    </recommendedName>
    <alternativeName>
        <fullName evidence="5">OMP decarboxylase</fullName>
        <shortName evidence="5">OMPDCase</shortName>
        <shortName evidence="5">OMPdecase</shortName>
    </alternativeName>
</protein>
<comment type="pathway">
    <text evidence="1 5 8">Pyrimidine metabolism; UMP biosynthesis via de novo pathway; UMP from orotate: step 2/2.</text>
</comment>
<evidence type="ECO:0000259" key="9">
    <source>
        <dbReference type="SMART" id="SM00934"/>
    </source>
</evidence>
<dbReference type="Pfam" id="PF00215">
    <property type="entry name" value="OMPdecase"/>
    <property type="match status" value="1"/>
</dbReference>
<keyword evidence="3 5" id="KW-0665">Pyrimidine biosynthesis</keyword>
<feature type="binding site" evidence="5 7">
    <location>
        <position position="9"/>
    </location>
    <ligand>
        <name>substrate</name>
    </ligand>
</feature>
<comment type="subunit">
    <text evidence="5">Homodimer.</text>
</comment>
<evidence type="ECO:0000256" key="6">
    <source>
        <dbReference type="PIRSR" id="PIRSR614732-1"/>
    </source>
</evidence>
<accession>A0A832ZBP6</accession>
<dbReference type="Proteomes" id="UP000643554">
    <property type="component" value="Unassembled WGS sequence"/>
</dbReference>
<dbReference type="PROSITE" id="PS00156">
    <property type="entry name" value="OMPDECASE"/>
    <property type="match status" value="1"/>
</dbReference>
<feature type="active site" description="For OMPdecase activity" evidence="6">
    <location>
        <position position="59"/>
    </location>
</feature>
<dbReference type="InterPro" id="IPR001754">
    <property type="entry name" value="OMPdeCOase_dom"/>
</dbReference>
<feature type="active site" description="For OMPdecase activity" evidence="6">
    <location>
        <position position="61"/>
    </location>
</feature>
<feature type="binding site" evidence="5 7">
    <location>
        <position position="197"/>
    </location>
    <ligand>
        <name>substrate</name>
    </ligand>
</feature>
<organism evidence="10 12">
    <name type="scientific">Methanothermococcus okinawensis</name>
    <dbReference type="NCBI Taxonomy" id="155863"/>
    <lineage>
        <taxon>Archaea</taxon>
        <taxon>Methanobacteriati</taxon>
        <taxon>Methanobacteriota</taxon>
        <taxon>Methanomada group</taxon>
        <taxon>Methanococci</taxon>
        <taxon>Methanococcales</taxon>
        <taxon>Methanococcaceae</taxon>
        <taxon>Methanothermococcus</taxon>
    </lineage>
</organism>
<dbReference type="GO" id="GO:0006207">
    <property type="term" value="P:'de novo' pyrimidine nucleobase biosynthetic process"/>
    <property type="evidence" value="ECO:0007669"/>
    <property type="project" value="InterPro"/>
</dbReference>
<dbReference type="InterPro" id="IPR047595">
    <property type="entry name" value="OMPdecase_arc"/>
</dbReference>
<dbReference type="InterPro" id="IPR018089">
    <property type="entry name" value="OMPdecase_AS"/>
</dbReference>
<dbReference type="PANTHER" id="PTHR32119">
    <property type="entry name" value="OROTIDINE 5'-PHOSPHATE DECARBOXYLASE"/>
    <property type="match status" value="1"/>
</dbReference>
<dbReference type="Gene3D" id="3.20.20.70">
    <property type="entry name" value="Aldolase class I"/>
    <property type="match status" value="1"/>
</dbReference>
<comment type="similarity">
    <text evidence="5">Belongs to the OMP decarboxylase family. Type 1 subfamily.</text>
</comment>
<evidence type="ECO:0000256" key="3">
    <source>
        <dbReference type="ARBA" id="ARBA00022975"/>
    </source>
</evidence>
<dbReference type="HAMAP" id="MF_01200_A">
    <property type="entry name" value="OMPdecase_type1_A"/>
    <property type="match status" value="1"/>
</dbReference>
<dbReference type="PANTHER" id="PTHR32119:SF2">
    <property type="entry name" value="OROTIDINE 5'-PHOSPHATE DECARBOXYLASE"/>
    <property type="match status" value="1"/>
</dbReference>
<evidence type="ECO:0000313" key="10">
    <source>
        <dbReference type="EMBL" id="HIP84805.1"/>
    </source>
</evidence>
<feature type="domain" description="Orotidine 5'-phosphate decarboxylase" evidence="9">
    <location>
        <begin position="3"/>
        <end position="213"/>
    </location>
</feature>
<dbReference type="EMBL" id="DQUO01000011">
    <property type="protein sequence ID" value="HIP90934.1"/>
    <property type="molecule type" value="Genomic_DNA"/>
</dbReference>
<dbReference type="Proteomes" id="UP000618343">
    <property type="component" value="Unassembled WGS sequence"/>
</dbReference>
<feature type="binding site" evidence="5">
    <location>
        <begin position="59"/>
        <end position="68"/>
    </location>
    <ligand>
        <name>substrate</name>
    </ligand>
</feature>
<gene>
    <name evidence="5 10" type="primary">pyrF</name>
    <name evidence="10" type="ORF">EYH15_04885</name>
    <name evidence="11" type="ORF">EYH21_01350</name>
</gene>
<evidence type="ECO:0000313" key="11">
    <source>
        <dbReference type="EMBL" id="HIP90934.1"/>
    </source>
</evidence>
<dbReference type="GO" id="GO:0005829">
    <property type="term" value="C:cytosol"/>
    <property type="evidence" value="ECO:0007669"/>
    <property type="project" value="TreeGrafter"/>
</dbReference>
<feature type="active site" description="Proton donor" evidence="5">
    <location>
        <position position="61"/>
    </location>
</feature>
<evidence type="ECO:0000256" key="4">
    <source>
        <dbReference type="ARBA" id="ARBA00023239"/>
    </source>
</evidence>
<evidence type="ECO:0000256" key="5">
    <source>
        <dbReference type="HAMAP-Rule" id="MF_01200"/>
    </source>
</evidence>
<evidence type="ECO:0000313" key="12">
    <source>
        <dbReference type="Proteomes" id="UP000643554"/>
    </source>
</evidence>
<dbReference type="NCBIfam" id="TIGR01740">
    <property type="entry name" value="pyrF"/>
    <property type="match status" value="1"/>
</dbReference>
<dbReference type="GO" id="GO:0004590">
    <property type="term" value="F:orotidine-5'-phosphate decarboxylase activity"/>
    <property type="evidence" value="ECO:0007669"/>
    <property type="project" value="UniProtKB-UniRule"/>
</dbReference>
<keyword evidence="4 5" id="KW-0456">Lyase</keyword>
<keyword evidence="2 5" id="KW-0210">Decarboxylase</keyword>
<dbReference type="InterPro" id="IPR013785">
    <property type="entry name" value="Aldolase_TIM"/>
</dbReference>
<evidence type="ECO:0000256" key="2">
    <source>
        <dbReference type="ARBA" id="ARBA00022793"/>
    </source>
</evidence>
<feature type="binding site" evidence="5 7">
    <location>
        <position position="198"/>
    </location>
    <ligand>
        <name>substrate</name>
    </ligand>
</feature>
<evidence type="ECO:0000256" key="1">
    <source>
        <dbReference type="ARBA" id="ARBA00004861"/>
    </source>
</evidence>
<sequence>MVKLMLALDVTDEERAMEISREVSHYVDAIKIGYPLVLSSHLSIVERIKKITKKEVICDFKLADIPSTNEKIASLTLKYGDGIICHGFLGEDSVRAVQGVARRYSEGGSYKKVVMVTEMSHRGALQFLQPVGDKLARMAKRLKVDAVVAPATRPERLKTIKDIVGDIAVMSPGIGAQGGDLNKVLDILTEDDYIIVGRDIYESENPANRAEYYYNILRLR</sequence>
<dbReference type="SUPFAM" id="SSF51366">
    <property type="entry name" value="Ribulose-phoshate binding barrel"/>
    <property type="match status" value="1"/>
</dbReference>
<comment type="catalytic activity">
    <reaction evidence="5 8">
        <text>orotidine 5'-phosphate + H(+) = UMP + CO2</text>
        <dbReference type="Rhea" id="RHEA:11596"/>
        <dbReference type="ChEBI" id="CHEBI:15378"/>
        <dbReference type="ChEBI" id="CHEBI:16526"/>
        <dbReference type="ChEBI" id="CHEBI:57538"/>
        <dbReference type="ChEBI" id="CHEBI:57865"/>
        <dbReference type="EC" id="4.1.1.23"/>
    </reaction>
</comment>
<dbReference type="InterPro" id="IPR011060">
    <property type="entry name" value="RibuloseP-bd_barrel"/>
</dbReference>
<dbReference type="CDD" id="cd04725">
    <property type="entry name" value="OMP_decarboxylase_like"/>
    <property type="match status" value="1"/>
</dbReference>
<dbReference type="SMART" id="SM00934">
    <property type="entry name" value="OMPdecase"/>
    <property type="match status" value="1"/>
</dbReference>
<feature type="binding site" evidence="5">
    <location>
        <begin position="172"/>
        <end position="182"/>
    </location>
    <ligand>
        <name>substrate</name>
    </ligand>
</feature>
<reference evidence="10" key="1">
    <citation type="journal article" date="2020" name="ISME J.">
        <title>Gammaproteobacteria mediating utilization of methyl-, sulfur- and petroleum organic compounds in deep ocean hydrothermal plumes.</title>
        <authorList>
            <person name="Zhou Z."/>
            <person name="Liu Y."/>
            <person name="Pan J."/>
            <person name="Cron B.R."/>
            <person name="Toner B.M."/>
            <person name="Anantharaman K."/>
            <person name="Breier J.A."/>
            <person name="Dick G.J."/>
            <person name="Li M."/>
        </authorList>
    </citation>
    <scope>NUCLEOTIDE SEQUENCE</scope>
    <source>
        <strain evidence="10">SZUA-1453</strain>
        <strain evidence="11">SZUA-1471</strain>
    </source>
</reference>
<comment type="function">
    <text evidence="5">Catalyzes the decarboxylation of orotidine 5'-monophosphate (OMP) to uridine 5'-monophosphate (UMP).</text>
</comment>
<dbReference type="InterPro" id="IPR014732">
    <property type="entry name" value="OMPdecase"/>
</dbReference>